<sequence>MPTKKGLEKFGEKSAEAIINEYQQLCDKKVFIPRSFSSLTYEQRRNALRSITLVENNQNGDVKVRTVADVSVQKVWMDVCASASPTVSTEGLFITRVIETLERRNMAISANSGVFL</sequence>
<evidence type="ECO:0000313" key="1">
    <source>
        <dbReference type="EMBL" id="CAD9661708.1"/>
    </source>
</evidence>
<proteinExistence type="predicted"/>
<gene>
    <name evidence="1" type="ORF">EANT1437_LOCUS4331</name>
</gene>
<reference evidence="1" key="1">
    <citation type="submission" date="2021-01" db="EMBL/GenBank/DDBJ databases">
        <authorList>
            <person name="Corre E."/>
            <person name="Pelletier E."/>
            <person name="Niang G."/>
            <person name="Scheremetjew M."/>
            <person name="Finn R."/>
            <person name="Kale V."/>
            <person name="Holt S."/>
            <person name="Cochrane G."/>
            <person name="Meng A."/>
            <person name="Brown T."/>
            <person name="Cohen L."/>
        </authorList>
    </citation>
    <scope>NUCLEOTIDE SEQUENCE</scope>
    <source>
        <strain evidence="1">CCMP1452</strain>
    </source>
</reference>
<accession>A0A7S2R645</accession>
<dbReference type="EMBL" id="HBHI01008371">
    <property type="protein sequence ID" value="CAD9661708.1"/>
    <property type="molecule type" value="Transcribed_RNA"/>
</dbReference>
<dbReference type="AlphaFoldDB" id="A0A7S2R645"/>
<organism evidence="1">
    <name type="scientific">Eucampia antarctica</name>
    <dbReference type="NCBI Taxonomy" id="49252"/>
    <lineage>
        <taxon>Eukaryota</taxon>
        <taxon>Sar</taxon>
        <taxon>Stramenopiles</taxon>
        <taxon>Ochrophyta</taxon>
        <taxon>Bacillariophyta</taxon>
        <taxon>Mediophyceae</taxon>
        <taxon>Biddulphiophycidae</taxon>
        <taxon>Hemiaulales</taxon>
        <taxon>Hemiaulaceae</taxon>
        <taxon>Eucampia</taxon>
    </lineage>
</organism>
<name>A0A7S2R645_9STRA</name>
<protein>
    <submittedName>
        <fullName evidence="1">Uncharacterized protein</fullName>
    </submittedName>
</protein>